<dbReference type="SUPFAM" id="SSF53850">
    <property type="entry name" value="Periplasmic binding protein-like II"/>
    <property type="match status" value="1"/>
</dbReference>
<evidence type="ECO:0000256" key="1">
    <source>
        <dbReference type="ARBA" id="ARBA00007162"/>
    </source>
</evidence>
<proteinExistence type="inferred from homology"/>
<feature type="signal peptide" evidence="3">
    <location>
        <begin position="1"/>
        <end position="19"/>
    </location>
</feature>
<feature type="chain" id="PRO_5001911316" evidence="3">
    <location>
        <begin position="20"/>
        <end position="291"/>
    </location>
</feature>
<dbReference type="Pfam" id="PF12974">
    <property type="entry name" value="Phosphonate-bd"/>
    <property type="match status" value="1"/>
</dbReference>
<name>A0A095UKZ4_9GAMM</name>
<dbReference type="eggNOG" id="COG3221">
    <property type="taxonomic scope" value="Bacteria"/>
</dbReference>
<dbReference type="STRING" id="1177154.Y5S_03554"/>
<dbReference type="RefSeq" id="WP_035234998.1">
    <property type="nucleotide sequence ID" value="NZ_ARXV01000021.1"/>
</dbReference>
<dbReference type="PATRIC" id="fig|1177154.3.peg.3563"/>
<reference evidence="4 5" key="1">
    <citation type="submission" date="2012-09" db="EMBL/GenBank/DDBJ databases">
        <title>Genome Sequence of alkane-degrading Bacterium Alcanivorax sp. 19-m-6.</title>
        <authorList>
            <person name="Lai Q."/>
            <person name="Shao Z."/>
        </authorList>
    </citation>
    <scope>NUCLEOTIDE SEQUENCE [LARGE SCALE GENOMIC DNA]</scope>
    <source>
        <strain evidence="4 5">19-m-6</strain>
    </source>
</reference>
<dbReference type="EMBL" id="ARXV01000021">
    <property type="protein sequence ID" value="KGD63175.1"/>
    <property type="molecule type" value="Genomic_DNA"/>
</dbReference>
<comment type="caution">
    <text evidence="4">The sequence shown here is derived from an EMBL/GenBank/DDBJ whole genome shotgun (WGS) entry which is preliminary data.</text>
</comment>
<dbReference type="Gene3D" id="3.40.190.10">
    <property type="entry name" value="Periplasmic binding protein-like II"/>
    <property type="match status" value="2"/>
</dbReference>
<dbReference type="InterPro" id="IPR005770">
    <property type="entry name" value="PhnD"/>
</dbReference>
<dbReference type="OrthoDB" id="225238at2"/>
<dbReference type="PANTHER" id="PTHR35841:SF1">
    <property type="entry name" value="PHOSPHONATES-BINDING PERIPLASMIC PROTEIN"/>
    <property type="match status" value="1"/>
</dbReference>
<dbReference type="PROSITE" id="PS51257">
    <property type="entry name" value="PROKAR_LIPOPROTEIN"/>
    <property type="match status" value="1"/>
</dbReference>
<dbReference type="Proteomes" id="UP000029444">
    <property type="component" value="Unassembled WGS sequence"/>
</dbReference>
<dbReference type="InterPro" id="IPR030836">
    <property type="entry name" value="ABC_peri_PhnD-like"/>
</dbReference>
<keyword evidence="5" id="KW-1185">Reference proteome</keyword>
<dbReference type="CDD" id="cd13572">
    <property type="entry name" value="PBP2_PnhD_2"/>
    <property type="match status" value="1"/>
</dbReference>
<dbReference type="AlphaFoldDB" id="A0A095UKZ4"/>
<gene>
    <name evidence="4" type="ORF">Y5S_03554</name>
</gene>
<evidence type="ECO:0000256" key="3">
    <source>
        <dbReference type="SAM" id="SignalP"/>
    </source>
</evidence>
<evidence type="ECO:0000256" key="2">
    <source>
        <dbReference type="ARBA" id="ARBA00022729"/>
    </source>
</evidence>
<dbReference type="GO" id="GO:0055085">
    <property type="term" value="P:transmembrane transport"/>
    <property type="evidence" value="ECO:0007669"/>
    <property type="project" value="InterPro"/>
</dbReference>
<dbReference type="GO" id="GO:0043190">
    <property type="term" value="C:ATP-binding cassette (ABC) transporter complex"/>
    <property type="evidence" value="ECO:0007669"/>
    <property type="project" value="InterPro"/>
</dbReference>
<evidence type="ECO:0000313" key="4">
    <source>
        <dbReference type="EMBL" id="KGD63175.1"/>
    </source>
</evidence>
<sequence length="291" mass="31993">MRFKILATLLAAVLLSACSEEPHLGTFTFTAIPDQDESQLEKRFGVVALYLEEQLGVPVKYVPVKSYAAAVTAFRNDEVQMAWFGGLSGVQARRLVPGSQAIAQGEEDTAFKSYFIANTSTGLEATDTLTEDFISQPSFTFGSKGSTSGRLMPEFYLRETFNQAPEALFDNVGFSGDHSRTIALVQSGAYATGAVNFKVWERELEEGKIDTSKVKVVWETPTYPDYHWTVRGDLDEKFGEGFSQRVTEVLLAIEDPVLLSAFPREKFIPASNADYAPIEATAQEIGLLDAP</sequence>
<dbReference type="NCBIfam" id="TIGR01098">
    <property type="entry name" value="3A0109s03R"/>
    <property type="match status" value="1"/>
</dbReference>
<dbReference type="PANTHER" id="PTHR35841">
    <property type="entry name" value="PHOSPHONATES-BINDING PERIPLASMIC PROTEIN"/>
    <property type="match status" value="1"/>
</dbReference>
<protein>
    <submittedName>
        <fullName evidence="4">Phosphonate ABC transporter periplasmic phosphonate-binding protein</fullName>
    </submittedName>
</protein>
<dbReference type="NCBIfam" id="TIGR04553">
    <property type="entry name" value="ABC_peri_selen"/>
    <property type="match status" value="1"/>
</dbReference>
<comment type="similarity">
    <text evidence="1">Belongs to the phosphate/phosphite/phosphonate binding protein family.</text>
</comment>
<evidence type="ECO:0000313" key="5">
    <source>
        <dbReference type="Proteomes" id="UP000029444"/>
    </source>
</evidence>
<keyword evidence="2 3" id="KW-0732">Signal</keyword>
<accession>A0A095UKZ4</accession>
<organism evidence="4 5">
    <name type="scientific">Alcanivorax nanhaiticus</name>
    <dbReference type="NCBI Taxonomy" id="1177154"/>
    <lineage>
        <taxon>Bacteria</taxon>
        <taxon>Pseudomonadati</taxon>
        <taxon>Pseudomonadota</taxon>
        <taxon>Gammaproteobacteria</taxon>
        <taxon>Oceanospirillales</taxon>
        <taxon>Alcanivoracaceae</taxon>
        <taxon>Alcanivorax</taxon>
    </lineage>
</organism>